<proteinExistence type="predicted"/>
<dbReference type="Proteomes" id="UP000298416">
    <property type="component" value="Unassembled WGS sequence"/>
</dbReference>
<organism evidence="5">
    <name type="scientific">Salvia splendens</name>
    <name type="common">Scarlet sage</name>
    <dbReference type="NCBI Taxonomy" id="180675"/>
    <lineage>
        <taxon>Eukaryota</taxon>
        <taxon>Viridiplantae</taxon>
        <taxon>Streptophyta</taxon>
        <taxon>Embryophyta</taxon>
        <taxon>Tracheophyta</taxon>
        <taxon>Spermatophyta</taxon>
        <taxon>Magnoliopsida</taxon>
        <taxon>eudicotyledons</taxon>
        <taxon>Gunneridae</taxon>
        <taxon>Pentapetalae</taxon>
        <taxon>asterids</taxon>
        <taxon>lamiids</taxon>
        <taxon>Lamiales</taxon>
        <taxon>Lamiaceae</taxon>
        <taxon>Nepetoideae</taxon>
        <taxon>Mentheae</taxon>
        <taxon>Salviinae</taxon>
        <taxon>Salvia</taxon>
        <taxon>Salvia subgen. Calosphace</taxon>
        <taxon>core Calosphace</taxon>
    </lineage>
</organism>
<keyword evidence="2" id="KW-0274">FAD</keyword>
<dbReference type="InterPro" id="IPR050346">
    <property type="entry name" value="FMO-like"/>
</dbReference>
<dbReference type="EMBL" id="PNBA02000013">
    <property type="protein sequence ID" value="KAG6402723.1"/>
    <property type="molecule type" value="Genomic_DNA"/>
</dbReference>
<dbReference type="GO" id="GO:0016491">
    <property type="term" value="F:oxidoreductase activity"/>
    <property type="evidence" value="ECO:0007669"/>
    <property type="project" value="UniProtKB-KW"/>
</dbReference>
<reference evidence="5" key="2">
    <citation type="submission" date="2020-08" db="EMBL/GenBank/DDBJ databases">
        <title>Plant Genome Project.</title>
        <authorList>
            <person name="Zhang R.-G."/>
        </authorList>
    </citation>
    <scope>NUCLEOTIDE SEQUENCE</scope>
    <source>
        <strain evidence="5">Huo1</strain>
        <tissue evidence="5">Leaf</tissue>
    </source>
</reference>
<evidence type="ECO:0000256" key="3">
    <source>
        <dbReference type="ARBA" id="ARBA00023002"/>
    </source>
</evidence>
<evidence type="ECO:0000256" key="1">
    <source>
        <dbReference type="ARBA" id="ARBA00022630"/>
    </source>
</evidence>
<dbReference type="InterPro" id="IPR002937">
    <property type="entry name" value="Amino_oxidase"/>
</dbReference>
<feature type="domain" description="Amine oxidase" evidence="4">
    <location>
        <begin position="13"/>
        <end position="41"/>
    </location>
</feature>
<evidence type="ECO:0000256" key="2">
    <source>
        <dbReference type="ARBA" id="ARBA00022827"/>
    </source>
</evidence>
<dbReference type="PANTHER" id="PTHR23023">
    <property type="entry name" value="DIMETHYLANILINE MONOOXYGENASE"/>
    <property type="match status" value="1"/>
</dbReference>
<name>A0A8X8WZ54_SALSN</name>
<keyword evidence="3" id="KW-0560">Oxidoreductase</keyword>
<dbReference type="InterPro" id="IPR036188">
    <property type="entry name" value="FAD/NAD-bd_sf"/>
</dbReference>
<dbReference type="Gene3D" id="3.50.50.60">
    <property type="entry name" value="FAD/NAD(P)-binding domain"/>
    <property type="match status" value="1"/>
</dbReference>
<evidence type="ECO:0000313" key="6">
    <source>
        <dbReference type="Proteomes" id="UP000298416"/>
    </source>
</evidence>
<keyword evidence="6" id="KW-1185">Reference proteome</keyword>
<protein>
    <recommendedName>
        <fullName evidence="4">Amine oxidase domain-containing protein</fullName>
    </recommendedName>
</protein>
<dbReference type="SUPFAM" id="SSF51905">
    <property type="entry name" value="FAD/NAD(P)-binding domain"/>
    <property type="match status" value="1"/>
</dbReference>
<dbReference type="AlphaFoldDB" id="A0A8X8WZ54"/>
<evidence type="ECO:0000259" key="4">
    <source>
        <dbReference type="Pfam" id="PF01593"/>
    </source>
</evidence>
<dbReference type="OrthoDB" id="66881at2759"/>
<accession>A0A8X8WZ54</accession>
<evidence type="ECO:0000313" key="5">
    <source>
        <dbReference type="EMBL" id="KAG6402723.1"/>
    </source>
</evidence>
<gene>
    <name evidence="5" type="ORF">SASPL_134932</name>
</gene>
<sequence length="88" mass="9498">MGPADLPGPPLNVAGLVSARALKTEGHRVVVYEKSDRLGGTWAYDPLSLDPDREIVHSRISLWPELNGEVVFEDGAVVHADIILHCTG</sequence>
<dbReference type="Pfam" id="PF01593">
    <property type="entry name" value="Amino_oxidase"/>
    <property type="match status" value="1"/>
</dbReference>
<comment type="caution">
    <text evidence="5">The sequence shown here is derived from an EMBL/GenBank/DDBJ whole genome shotgun (WGS) entry which is preliminary data.</text>
</comment>
<reference evidence="5" key="1">
    <citation type="submission" date="2018-01" db="EMBL/GenBank/DDBJ databases">
        <authorList>
            <person name="Mao J.F."/>
        </authorList>
    </citation>
    <scope>NUCLEOTIDE SEQUENCE</scope>
    <source>
        <strain evidence="5">Huo1</strain>
        <tissue evidence="5">Leaf</tissue>
    </source>
</reference>
<keyword evidence="1" id="KW-0285">Flavoprotein</keyword>